<dbReference type="PANTHER" id="PTHR12203">
    <property type="entry name" value="KDEL LYS-ASP-GLU-LEU CONTAINING - RELATED"/>
    <property type="match status" value="1"/>
</dbReference>
<dbReference type="Pfam" id="PF05686">
    <property type="entry name" value="Glyco_transf_90"/>
    <property type="match status" value="1"/>
</dbReference>
<dbReference type="SMART" id="SM00672">
    <property type="entry name" value="CAP10"/>
    <property type="match status" value="1"/>
</dbReference>
<gene>
    <name evidence="2" type="ORF">MKK02DRAFT_20204</name>
</gene>
<accession>A0AA38H1K5</accession>
<dbReference type="AlphaFoldDB" id="A0AA38H1K5"/>
<dbReference type="InterPro" id="IPR051091">
    <property type="entry name" value="O-Glucosyltr/Glycosyltrsf_90"/>
</dbReference>
<feature type="domain" description="Glycosyl transferase CAP10" evidence="1">
    <location>
        <begin position="141"/>
        <end position="401"/>
    </location>
</feature>
<dbReference type="GeneID" id="77725419"/>
<evidence type="ECO:0000259" key="1">
    <source>
        <dbReference type="SMART" id="SM00672"/>
    </source>
</evidence>
<evidence type="ECO:0000313" key="3">
    <source>
        <dbReference type="Proteomes" id="UP001164286"/>
    </source>
</evidence>
<evidence type="ECO:0000313" key="2">
    <source>
        <dbReference type="EMBL" id="KAI9632305.1"/>
    </source>
</evidence>
<keyword evidence="2" id="KW-0808">Transferase</keyword>
<sequence>MLSRRASYGLAGAALSLIAITYYTLATDVEIPYLLPSSSIRHQPIAAPDISENRNRHLTESQCLSRYPNLYMEADRAEAWYARKGGITEEMVDKAEQDDGNARLTIVDNILYVKAFNGGIGSRAQAAIATVYATLITSTEPLPDVDFVIQTGDAGGGEWPHFVLDRKAEQEALWLMPDFGFFSWPEPGVGSYVDVRRQTLAYETELGLSLNGSAVLSDSWTAKSRQLFWRGSPMVEVRQDLLRASQDQPWSDVRELNWGAVNQDEAGRTANNGDLKTPAQHCQYAFLAHVEGWAYSGRLKYLQQCRSVIVTHPLEYIQHYHHLMNGIDGHPDQNIIEVPLPFTDNLAPAMEKLLGEKSGEQIQRILRNSWDILREGYISPAANECYFRHALRAYARVQRFQPSVADRGVSYESFVLTGTTHWDPHR</sequence>
<protein>
    <submittedName>
        <fullName evidence="2">Glycosyl transferase family 90-domain-containing protein</fullName>
    </submittedName>
</protein>
<dbReference type="InterPro" id="IPR006598">
    <property type="entry name" value="CAP10"/>
</dbReference>
<reference evidence="2" key="1">
    <citation type="journal article" date="2022" name="G3 (Bethesda)">
        <title>High quality genome of the basidiomycete yeast Dioszegia hungarica PDD-24b-2 isolated from cloud water.</title>
        <authorList>
            <person name="Jarrige D."/>
            <person name="Haridas S."/>
            <person name="Bleykasten-Grosshans C."/>
            <person name="Joly M."/>
            <person name="Nadalig T."/>
            <person name="Sancelme M."/>
            <person name="Vuilleumier S."/>
            <person name="Grigoriev I.V."/>
            <person name="Amato P."/>
            <person name="Bringel F."/>
        </authorList>
    </citation>
    <scope>NUCLEOTIDE SEQUENCE</scope>
    <source>
        <strain evidence="2">PDD-24b-2</strain>
    </source>
</reference>
<dbReference type="GO" id="GO:0016740">
    <property type="term" value="F:transferase activity"/>
    <property type="evidence" value="ECO:0007669"/>
    <property type="project" value="UniProtKB-KW"/>
</dbReference>
<proteinExistence type="predicted"/>
<dbReference type="RefSeq" id="XP_052942082.1">
    <property type="nucleotide sequence ID" value="XM_053086218.1"/>
</dbReference>
<dbReference type="Proteomes" id="UP001164286">
    <property type="component" value="Unassembled WGS sequence"/>
</dbReference>
<organism evidence="2 3">
    <name type="scientific">Dioszegia hungarica</name>
    <dbReference type="NCBI Taxonomy" id="4972"/>
    <lineage>
        <taxon>Eukaryota</taxon>
        <taxon>Fungi</taxon>
        <taxon>Dikarya</taxon>
        <taxon>Basidiomycota</taxon>
        <taxon>Agaricomycotina</taxon>
        <taxon>Tremellomycetes</taxon>
        <taxon>Tremellales</taxon>
        <taxon>Bulleribasidiaceae</taxon>
        <taxon>Dioszegia</taxon>
    </lineage>
</organism>
<name>A0AA38H1K5_9TREE</name>
<comment type="caution">
    <text evidence="2">The sequence shown here is derived from an EMBL/GenBank/DDBJ whole genome shotgun (WGS) entry which is preliminary data.</text>
</comment>
<dbReference type="PANTHER" id="PTHR12203:SF107">
    <property type="entry name" value="GLYCOSYL TRANSFERASE CAP10 DOMAIN-CONTAINING PROTEIN"/>
    <property type="match status" value="1"/>
</dbReference>
<dbReference type="EMBL" id="JAKWFO010000014">
    <property type="protein sequence ID" value="KAI9632305.1"/>
    <property type="molecule type" value="Genomic_DNA"/>
</dbReference>
<keyword evidence="3" id="KW-1185">Reference proteome</keyword>